<reference evidence="3 4" key="1">
    <citation type="submission" date="2021-12" db="EMBL/GenBank/DDBJ databases">
        <title>Genome seq of P8.</title>
        <authorList>
            <person name="Seo T."/>
        </authorList>
    </citation>
    <scope>NUCLEOTIDE SEQUENCE [LARGE SCALE GENOMIC DNA]</scope>
    <source>
        <strain evidence="3 4">P8</strain>
    </source>
</reference>
<organism evidence="3 4">
    <name type="scientific">Pelomonas cellulosilytica</name>
    <dbReference type="NCBI Taxonomy" id="2906762"/>
    <lineage>
        <taxon>Bacteria</taxon>
        <taxon>Pseudomonadati</taxon>
        <taxon>Pseudomonadota</taxon>
        <taxon>Betaproteobacteria</taxon>
        <taxon>Burkholderiales</taxon>
        <taxon>Sphaerotilaceae</taxon>
        <taxon>Roseateles</taxon>
    </lineage>
</organism>
<feature type="domain" description="Ice-binding protein C-terminal" evidence="2">
    <location>
        <begin position="227"/>
        <end position="249"/>
    </location>
</feature>
<gene>
    <name evidence="3" type="ORF">LXT13_04495</name>
</gene>
<dbReference type="Pfam" id="PF07589">
    <property type="entry name" value="PEP-CTERM"/>
    <property type="match status" value="1"/>
</dbReference>
<dbReference type="InterPro" id="IPR013424">
    <property type="entry name" value="Ice-binding_C"/>
</dbReference>
<dbReference type="EMBL" id="JAJTWU010000002">
    <property type="protein sequence ID" value="MCE4553705.1"/>
    <property type="molecule type" value="Genomic_DNA"/>
</dbReference>
<name>A0ABS8XQY9_9BURK</name>
<keyword evidence="1" id="KW-0732">Signal</keyword>
<proteinExistence type="predicted"/>
<sequence>MKKVLTSLALAVSALTLSATTYAGVLRSTIDFETPIDGSPYLTFPAETGVLGSGDEFYQPGMSGRTLWVDAFSNSPLALPGRLVGSILSGACADLLCPSNNSSSYVALLDDAVLAFGHADGFTFSVRSLSASFIGNGDPVSSLPGFLALQGVRDGASLTAYYALTGLDADGHLNFATIDTGAFGDYEFDYVYAYAYACTGTVSGSNCSAFSTNEAQFALDDIVIEHVPEPASLALVGLAGLALVGARRRRAV</sequence>
<dbReference type="Proteomes" id="UP001200741">
    <property type="component" value="Unassembled WGS sequence"/>
</dbReference>
<evidence type="ECO:0000259" key="2">
    <source>
        <dbReference type="Pfam" id="PF07589"/>
    </source>
</evidence>
<protein>
    <submittedName>
        <fullName evidence="3">NF038120 family PEP-CTERM protein</fullName>
    </submittedName>
</protein>
<feature type="chain" id="PRO_5045286484" evidence="1">
    <location>
        <begin position="24"/>
        <end position="252"/>
    </location>
</feature>
<evidence type="ECO:0000256" key="1">
    <source>
        <dbReference type="SAM" id="SignalP"/>
    </source>
</evidence>
<comment type="caution">
    <text evidence="3">The sequence shown here is derived from an EMBL/GenBank/DDBJ whole genome shotgun (WGS) entry which is preliminary data.</text>
</comment>
<dbReference type="RefSeq" id="WP_233370420.1">
    <property type="nucleotide sequence ID" value="NZ_JAJTWU010000002.1"/>
</dbReference>
<evidence type="ECO:0000313" key="3">
    <source>
        <dbReference type="EMBL" id="MCE4553705.1"/>
    </source>
</evidence>
<dbReference type="NCBIfam" id="TIGR02595">
    <property type="entry name" value="PEP_CTERM"/>
    <property type="match status" value="1"/>
</dbReference>
<evidence type="ECO:0000313" key="4">
    <source>
        <dbReference type="Proteomes" id="UP001200741"/>
    </source>
</evidence>
<keyword evidence="4" id="KW-1185">Reference proteome</keyword>
<accession>A0ABS8XQY9</accession>
<dbReference type="NCBIfam" id="NF038120">
    <property type="entry name" value="PEP_CTERM_QFxxD"/>
    <property type="match status" value="1"/>
</dbReference>
<feature type="signal peptide" evidence="1">
    <location>
        <begin position="1"/>
        <end position="23"/>
    </location>
</feature>